<evidence type="ECO:0000256" key="1">
    <source>
        <dbReference type="SAM" id="SignalP"/>
    </source>
</evidence>
<dbReference type="Gene3D" id="3.90.1720.10">
    <property type="entry name" value="endopeptidase domain like (from Nostoc punctiforme)"/>
    <property type="match status" value="1"/>
</dbReference>
<reference evidence="2" key="1">
    <citation type="submission" date="2022-10" db="EMBL/GenBank/DDBJ databases">
        <title>Chitiniphilus purpureus sp. nov., a novel chitin-degrading bacterium isolated from crawfish pond sediment.</title>
        <authorList>
            <person name="Li K."/>
        </authorList>
    </citation>
    <scope>NUCLEOTIDE SEQUENCE</scope>
    <source>
        <strain evidence="2">CD1</strain>
    </source>
</reference>
<sequence length="263" mass="28016">MKGLGRVLLLVLVALAGCATRVEPVSGAAAPAPVRVAFQQPGLSPKDGGALVDAAALLPGDILLSASNGFTSAGIRMFTLAPVSHAALYLGDGEVAEAVGEGVRLRRLDRLVQEEAVVVAFRREGLDAAQIGALRDFAHAQLGQRYDYVGVLLQAPFSVQRRLCELPLVSATLREACLRGVAAIQLGTVDNERFFCSQFVLAAYHAAGAPLTNAHPRWISPADILHMRKDDVPSVRINQALAYIGHLKFLETIELPDARVAVR</sequence>
<gene>
    <name evidence="2" type="ORF">N8I74_01330</name>
</gene>
<protein>
    <submittedName>
        <fullName evidence="2">YiiX/YebB-like N1pC/P60 family cysteine hydrolase</fullName>
    </submittedName>
</protein>
<dbReference type="SUPFAM" id="SSF54001">
    <property type="entry name" value="Cysteine proteinases"/>
    <property type="match status" value="1"/>
</dbReference>
<evidence type="ECO:0000313" key="2">
    <source>
        <dbReference type="EMBL" id="UXY15684.1"/>
    </source>
</evidence>
<dbReference type="RefSeq" id="WP_263125119.1">
    <property type="nucleotide sequence ID" value="NZ_CP106753.1"/>
</dbReference>
<proteinExistence type="predicted"/>
<dbReference type="Pfam" id="PF05708">
    <property type="entry name" value="Peptidase_C92"/>
    <property type="match status" value="1"/>
</dbReference>
<evidence type="ECO:0000313" key="3">
    <source>
        <dbReference type="Proteomes" id="UP001061302"/>
    </source>
</evidence>
<dbReference type="InterPro" id="IPR038765">
    <property type="entry name" value="Papain-like_cys_pep_sf"/>
</dbReference>
<feature type="signal peptide" evidence="1">
    <location>
        <begin position="1"/>
        <end position="19"/>
    </location>
</feature>
<dbReference type="EMBL" id="CP106753">
    <property type="protein sequence ID" value="UXY15684.1"/>
    <property type="molecule type" value="Genomic_DNA"/>
</dbReference>
<keyword evidence="1" id="KW-0732">Signal</keyword>
<feature type="chain" id="PRO_5045268255" evidence="1">
    <location>
        <begin position="20"/>
        <end position="263"/>
    </location>
</feature>
<dbReference type="InterPro" id="IPR024453">
    <property type="entry name" value="Peptidase_C92"/>
</dbReference>
<dbReference type="PROSITE" id="PS51257">
    <property type="entry name" value="PROKAR_LIPOPROTEIN"/>
    <property type="match status" value="1"/>
</dbReference>
<name>A0ABY6DMT6_9NEIS</name>
<dbReference type="Proteomes" id="UP001061302">
    <property type="component" value="Chromosome"/>
</dbReference>
<keyword evidence="3" id="KW-1185">Reference proteome</keyword>
<accession>A0ABY6DMT6</accession>
<organism evidence="2 3">
    <name type="scientific">Chitiniphilus purpureus</name>
    <dbReference type="NCBI Taxonomy" id="2981137"/>
    <lineage>
        <taxon>Bacteria</taxon>
        <taxon>Pseudomonadati</taxon>
        <taxon>Pseudomonadota</taxon>
        <taxon>Betaproteobacteria</taxon>
        <taxon>Neisseriales</taxon>
        <taxon>Chitinibacteraceae</taxon>
        <taxon>Chitiniphilus</taxon>
    </lineage>
</organism>